<dbReference type="SUPFAM" id="SSF53098">
    <property type="entry name" value="Ribonuclease H-like"/>
    <property type="match status" value="1"/>
</dbReference>
<dbReference type="Proteomes" id="UP000265703">
    <property type="component" value="Unassembled WGS sequence"/>
</dbReference>
<name>A0A397TH91_9GLOM</name>
<dbReference type="Pfam" id="PF00929">
    <property type="entry name" value="RNase_T"/>
    <property type="match status" value="1"/>
</dbReference>
<evidence type="ECO:0000256" key="7">
    <source>
        <dbReference type="ARBA" id="ARBA00022839"/>
    </source>
</evidence>
<dbReference type="SMART" id="SM00479">
    <property type="entry name" value="EXOIII"/>
    <property type="match status" value="1"/>
</dbReference>
<protein>
    <recommendedName>
        <fullName evidence="3">RNA exonuclease 4</fullName>
    </recommendedName>
</protein>
<dbReference type="STRING" id="658196.A0A397TH91"/>
<dbReference type="FunFam" id="3.30.420.10:FF:000007">
    <property type="entry name" value="Interferon-stimulated exonuclease gene 20"/>
    <property type="match status" value="1"/>
</dbReference>
<feature type="compositionally biased region" description="Polar residues" evidence="10">
    <location>
        <begin position="40"/>
        <end position="54"/>
    </location>
</feature>
<dbReference type="PANTHER" id="PTHR12801">
    <property type="entry name" value="RNA EXONUCLEASE REXO1 / RECO3 FAMILY MEMBER-RELATED"/>
    <property type="match status" value="1"/>
</dbReference>
<dbReference type="GO" id="GO:0003676">
    <property type="term" value="F:nucleic acid binding"/>
    <property type="evidence" value="ECO:0007669"/>
    <property type="project" value="InterPro"/>
</dbReference>
<dbReference type="GO" id="GO:0006364">
    <property type="term" value="P:rRNA processing"/>
    <property type="evidence" value="ECO:0007669"/>
    <property type="project" value="UniProtKB-KW"/>
</dbReference>
<dbReference type="AlphaFoldDB" id="A0A397TH91"/>
<evidence type="ECO:0000256" key="8">
    <source>
        <dbReference type="ARBA" id="ARBA00023242"/>
    </source>
</evidence>
<dbReference type="InterPro" id="IPR036397">
    <property type="entry name" value="RNaseH_sf"/>
</dbReference>
<evidence type="ECO:0000256" key="6">
    <source>
        <dbReference type="ARBA" id="ARBA00022801"/>
    </source>
</evidence>
<feature type="domain" description="Exonuclease" evidence="11">
    <location>
        <begin position="97"/>
        <end position="258"/>
    </location>
</feature>
<dbReference type="GO" id="GO:0008408">
    <property type="term" value="F:3'-5' exonuclease activity"/>
    <property type="evidence" value="ECO:0007669"/>
    <property type="project" value="InterPro"/>
</dbReference>
<keyword evidence="13" id="KW-1185">Reference proteome</keyword>
<evidence type="ECO:0000259" key="11">
    <source>
        <dbReference type="SMART" id="SM00479"/>
    </source>
</evidence>
<keyword evidence="7" id="KW-0269">Exonuclease</keyword>
<evidence type="ECO:0000256" key="9">
    <source>
        <dbReference type="ARBA" id="ARBA00025599"/>
    </source>
</evidence>
<keyword evidence="4" id="KW-0698">rRNA processing</keyword>
<evidence type="ECO:0000256" key="1">
    <source>
        <dbReference type="ARBA" id="ARBA00004123"/>
    </source>
</evidence>
<dbReference type="EMBL" id="QKYT01000055">
    <property type="protein sequence ID" value="RIA95797.1"/>
    <property type="molecule type" value="Genomic_DNA"/>
</dbReference>
<keyword evidence="6" id="KW-0378">Hydrolase</keyword>
<evidence type="ECO:0000256" key="10">
    <source>
        <dbReference type="SAM" id="MobiDB-lite"/>
    </source>
</evidence>
<proteinExistence type="inferred from homology"/>
<evidence type="ECO:0000313" key="12">
    <source>
        <dbReference type="EMBL" id="RIA95797.1"/>
    </source>
</evidence>
<dbReference type="PANTHER" id="PTHR12801:SF45">
    <property type="entry name" value="RNA EXONUCLEASE 4"/>
    <property type="match status" value="1"/>
</dbReference>
<organism evidence="12 13">
    <name type="scientific">Glomus cerebriforme</name>
    <dbReference type="NCBI Taxonomy" id="658196"/>
    <lineage>
        <taxon>Eukaryota</taxon>
        <taxon>Fungi</taxon>
        <taxon>Fungi incertae sedis</taxon>
        <taxon>Mucoromycota</taxon>
        <taxon>Glomeromycotina</taxon>
        <taxon>Glomeromycetes</taxon>
        <taxon>Glomerales</taxon>
        <taxon>Glomeraceae</taxon>
        <taxon>Glomus</taxon>
    </lineage>
</organism>
<dbReference type="InterPro" id="IPR012337">
    <property type="entry name" value="RNaseH-like_sf"/>
</dbReference>
<dbReference type="GO" id="GO:0005634">
    <property type="term" value="C:nucleus"/>
    <property type="evidence" value="ECO:0007669"/>
    <property type="project" value="UniProtKB-SubCell"/>
</dbReference>
<comment type="function">
    <text evidence="9">Exoribonuclease involved in ribosome biosynthesis. Involved in the processing of ITS1, the internal transcribed spacer localized between the 18S and 5.8S rRNAs.</text>
</comment>
<feature type="compositionally biased region" description="Basic and acidic residues" evidence="10">
    <location>
        <begin position="14"/>
        <end position="23"/>
    </location>
</feature>
<feature type="compositionally biased region" description="Polar residues" evidence="10">
    <location>
        <begin position="1"/>
        <end position="10"/>
    </location>
</feature>
<keyword evidence="8" id="KW-0539">Nucleus</keyword>
<evidence type="ECO:0000313" key="13">
    <source>
        <dbReference type="Proteomes" id="UP000265703"/>
    </source>
</evidence>
<comment type="caution">
    <text evidence="12">The sequence shown here is derived from an EMBL/GenBank/DDBJ whole genome shotgun (WGS) entry which is preliminary data.</text>
</comment>
<evidence type="ECO:0000256" key="3">
    <source>
        <dbReference type="ARBA" id="ARBA00016937"/>
    </source>
</evidence>
<dbReference type="Gene3D" id="3.30.420.10">
    <property type="entry name" value="Ribonuclease H-like superfamily/Ribonuclease H"/>
    <property type="match status" value="1"/>
</dbReference>
<accession>A0A397TH91</accession>
<sequence length="276" mass="31974">MTSIPSSNWQKLKAKIDKEETTKTNKHKRKRNDETKQKPNKSIKSSSKVSATQVRTTKERKLWLVDIKKDKPNEYSSKESSLISEVSSTNNKTKIGKYVAIDCEMVGVGPDGIQSALARVTIVNYYGVTILDKYVRPIERVTDFRTDISGITPKLLINSHDFKQVQQEVYNIIKDRIVVGHALQHDFKMLMLDHPRKMIRDTSLYEPFRKIAKGKTPSLKRLVSEELGMTIQTGRHSSVEDAQACMMLYRKHKEQWEQSVQIKYYKKLKIEKSKKR</sequence>
<dbReference type="InterPro" id="IPR037431">
    <property type="entry name" value="REX4_DEDDh_dom"/>
</dbReference>
<comment type="subcellular location">
    <subcellularLocation>
        <location evidence="1">Nucleus</location>
    </subcellularLocation>
</comment>
<gene>
    <name evidence="12" type="ORF">C1645_796297</name>
</gene>
<evidence type="ECO:0000256" key="5">
    <source>
        <dbReference type="ARBA" id="ARBA00022722"/>
    </source>
</evidence>
<dbReference type="InterPro" id="IPR013520">
    <property type="entry name" value="Ribonucl_H"/>
</dbReference>
<comment type="similarity">
    <text evidence="2">Belongs to the REXO4 family.</text>
</comment>
<dbReference type="InterPro" id="IPR047021">
    <property type="entry name" value="REXO1/3/4-like"/>
</dbReference>
<reference evidence="12 13" key="1">
    <citation type="submission" date="2018-06" db="EMBL/GenBank/DDBJ databases">
        <title>Comparative genomics reveals the genomic features of Rhizophagus irregularis, R. cerebriforme, R. diaphanum and Gigaspora rosea, and their symbiotic lifestyle signature.</title>
        <authorList>
            <person name="Morin E."/>
            <person name="San Clemente H."/>
            <person name="Chen E.C.H."/>
            <person name="De La Providencia I."/>
            <person name="Hainaut M."/>
            <person name="Kuo A."/>
            <person name="Kohler A."/>
            <person name="Murat C."/>
            <person name="Tang N."/>
            <person name="Roy S."/>
            <person name="Loubradou J."/>
            <person name="Henrissat B."/>
            <person name="Grigoriev I.V."/>
            <person name="Corradi N."/>
            <person name="Roux C."/>
            <person name="Martin F.M."/>
        </authorList>
    </citation>
    <scope>NUCLEOTIDE SEQUENCE [LARGE SCALE GENOMIC DNA]</scope>
    <source>
        <strain evidence="12 13">DAOM 227022</strain>
    </source>
</reference>
<dbReference type="CDD" id="cd06144">
    <property type="entry name" value="REX4_like"/>
    <property type="match status" value="1"/>
</dbReference>
<keyword evidence="5" id="KW-0540">Nuclease</keyword>
<feature type="region of interest" description="Disordered" evidence="10">
    <location>
        <begin position="1"/>
        <end position="54"/>
    </location>
</feature>
<dbReference type="OrthoDB" id="8191639at2759"/>
<evidence type="ECO:0000256" key="2">
    <source>
        <dbReference type="ARBA" id="ARBA00010489"/>
    </source>
</evidence>
<evidence type="ECO:0000256" key="4">
    <source>
        <dbReference type="ARBA" id="ARBA00022552"/>
    </source>
</evidence>